<reference evidence="9" key="3">
    <citation type="submission" date="2017-10" db="EMBL/GenBank/DDBJ databases">
        <authorList>
            <person name="Frank J."/>
        </authorList>
    </citation>
    <scope>NUCLEOTIDE SEQUENCE [LARGE SCALE GENOMIC DNA]</scope>
</reference>
<evidence type="ECO:0000256" key="2">
    <source>
        <dbReference type="ARBA" id="ARBA00022603"/>
    </source>
</evidence>
<evidence type="ECO:0000313" key="9">
    <source>
        <dbReference type="Proteomes" id="UP000221734"/>
    </source>
</evidence>
<reference evidence="6" key="2">
    <citation type="submission" date="2006-01" db="EMBL/GenBank/DDBJ databases">
        <authorList>
            <person name="Genoscope"/>
        </authorList>
    </citation>
    <scope>NUCLEOTIDE SEQUENCE</scope>
</reference>
<dbReference type="PROSITE" id="PS00092">
    <property type="entry name" value="N6_MTASE"/>
    <property type="match status" value="1"/>
</dbReference>
<dbReference type="GO" id="GO:0003677">
    <property type="term" value="F:DNA binding"/>
    <property type="evidence" value="ECO:0007669"/>
    <property type="project" value="InterPro"/>
</dbReference>
<protein>
    <recommendedName>
        <fullName evidence="4">Methyltransferase</fullName>
        <ecNumber evidence="4">2.1.1.-</ecNumber>
    </recommendedName>
</protein>
<feature type="domain" description="DNA methylase N-4/N-6" evidence="5">
    <location>
        <begin position="9"/>
        <end position="86"/>
    </location>
</feature>
<reference evidence="8" key="4">
    <citation type="submission" date="2017-10" db="EMBL/GenBank/DDBJ databases">
        <authorList>
            <person name="Banno H."/>
            <person name="Chua N.-H."/>
        </authorList>
    </citation>
    <scope>NUCLEOTIDE SEQUENCE [LARGE SCALE GENOMIC DNA]</scope>
    <source>
        <strain evidence="8">Kuenenia_mbr1_ru-nijmegen</strain>
    </source>
</reference>
<evidence type="ECO:0000259" key="5">
    <source>
        <dbReference type="Pfam" id="PF01555"/>
    </source>
</evidence>
<dbReference type="AlphaFoldDB" id="Q1Q6B0"/>
<evidence type="ECO:0000313" key="6">
    <source>
        <dbReference type="EMBL" id="CAJ73107.1"/>
    </source>
</evidence>
<keyword evidence="9" id="KW-1185">Reference proteome</keyword>
<dbReference type="Gene3D" id="3.40.50.150">
    <property type="entry name" value="Vaccinia Virus protein VP39"/>
    <property type="match status" value="2"/>
</dbReference>
<evidence type="ECO:0000256" key="3">
    <source>
        <dbReference type="ARBA" id="ARBA00022679"/>
    </source>
</evidence>
<keyword evidence="3 7" id="KW-0808">Transferase</keyword>
<organism evidence="6">
    <name type="scientific">Kuenenia stuttgartiensis</name>
    <dbReference type="NCBI Taxonomy" id="174633"/>
    <lineage>
        <taxon>Bacteria</taxon>
        <taxon>Pseudomonadati</taxon>
        <taxon>Planctomycetota</taxon>
        <taxon>Candidatus Brocadiia</taxon>
        <taxon>Candidatus Brocadiales</taxon>
        <taxon>Candidatus Brocadiaceae</taxon>
        <taxon>Candidatus Kuenenia</taxon>
    </lineage>
</organism>
<dbReference type="PRINTS" id="PR00508">
    <property type="entry name" value="S21N4MTFRASE"/>
</dbReference>
<dbReference type="GO" id="GO:0008170">
    <property type="term" value="F:N-methyltransferase activity"/>
    <property type="evidence" value="ECO:0007669"/>
    <property type="project" value="InterPro"/>
</dbReference>
<sequence>MNKKIRLQTLTLWDFPSQHYLREQEHAQNYKGATPSYIIWNLLQRYTRPGDVVIDPMCGAGTTLDVAKELNREALGFDLNPTRKDIKQADARKIPIEKATADFVFIDPPYSTHITYSGKENCIGELEATSGEYYTALEQVIREIHRILKPRRYMALLVSDSAKKGKPFLPIGFNLFSILSDYFLPVDIIAVTRHNAKLLRNHWHSAAVEGNYFLRGFGYLFIMYKMGKGETPGKWLDRRASKETQKQLDSFTIKKKNQAGFCNQPQ</sequence>
<dbReference type="InterPro" id="IPR001091">
    <property type="entry name" value="RM_Methyltransferase"/>
</dbReference>
<dbReference type="EMBL" id="CP049055">
    <property type="protein sequence ID" value="QII13093.1"/>
    <property type="molecule type" value="Genomic_DNA"/>
</dbReference>
<evidence type="ECO:0000313" key="10">
    <source>
        <dbReference type="Proteomes" id="UP000501926"/>
    </source>
</evidence>
<gene>
    <name evidence="7" type="ORF">KsCSTR_37140</name>
    <name evidence="8" type="ORF">KSMBR1_3339</name>
    <name evidence="6" type="ORF">kuste2361</name>
</gene>
<dbReference type="OrthoDB" id="9800801at2"/>
<dbReference type="EMBL" id="LT934425">
    <property type="protein sequence ID" value="SOH05815.1"/>
    <property type="molecule type" value="Genomic_DNA"/>
</dbReference>
<reference evidence="7 10" key="5">
    <citation type="submission" date="2020-02" db="EMBL/GenBank/DDBJ databases">
        <title>Newly sequenced genome of strain CSTR1 showed variability in Candidatus Kuenenia stuttgartiensis genomes.</title>
        <authorList>
            <person name="Ding C."/>
            <person name="Adrian L."/>
        </authorList>
    </citation>
    <scope>NUCLEOTIDE SEQUENCE [LARGE SCALE GENOMIC DNA]</scope>
    <source>
        <strain evidence="7 10">CSTR1</strain>
    </source>
</reference>
<reference evidence="6" key="1">
    <citation type="journal article" date="2006" name="Nature">
        <title>Deciphering the evolution and metabolism of an anammox bacterium from a community genome.</title>
        <authorList>
            <person name="Strous M."/>
            <person name="Pelletier E."/>
            <person name="Mangenot S."/>
            <person name="Rattei T."/>
            <person name="Lehner A."/>
            <person name="Taylor M.W."/>
            <person name="Horn M."/>
            <person name="Daims H."/>
            <person name="Bartol-Mavel D."/>
            <person name="Wincker P."/>
            <person name="Barbe V."/>
            <person name="Fonknechten N."/>
            <person name="Vallenet D."/>
            <person name="Segurens B."/>
            <person name="Schenowitz-Truong C."/>
            <person name="Medigue C."/>
            <person name="Collingro A."/>
            <person name="Snel B."/>
            <person name="Dutilh B.E."/>
            <person name="OpDenCamp H.J.M."/>
            <person name="vanDerDrift C."/>
            <person name="Cirpus I."/>
            <person name="vanDePas-Schoonen K.T."/>
            <person name="Harhangi H.R."/>
            <person name="vanNiftrik L."/>
            <person name="Schmid M."/>
            <person name="Keltjens J."/>
            <person name="vanDeVossenberg J."/>
            <person name="Kartal B."/>
            <person name="Meier H."/>
            <person name="Frishman D."/>
            <person name="Huynen M.A."/>
            <person name="Mewes H."/>
            <person name="Weissenbach J."/>
            <person name="Jetten M.S.M."/>
            <person name="Wagner M."/>
            <person name="LePaslier D."/>
        </authorList>
    </citation>
    <scope>NUCLEOTIDE SEQUENCE</scope>
</reference>
<dbReference type="Pfam" id="PF01555">
    <property type="entry name" value="N6_N4_Mtase"/>
    <property type="match status" value="2"/>
</dbReference>
<evidence type="ECO:0000313" key="8">
    <source>
        <dbReference type="EMBL" id="SOH05815.1"/>
    </source>
</evidence>
<dbReference type="InterPro" id="IPR029063">
    <property type="entry name" value="SAM-dependent_MTases_sf"/>
</dbReference>
<dbReference type="KEGG" id="kst:KSMBR1_3339"/>
<evidence type="ECO:0000313" key="7">
    <source>
        <dbReference type="EMBL" id="QII13093.1"/>
    </source>
</evidence>
<accession>Q1Q6B0</accession>
<dbReference type="EMBL" id="CT573071">
    <property type="protein sequence ID" value="CAJ73107.1"/>
    <property type="molecule type" value="Genomic_DNA"/>
</dbReference>
<evidence type="ECO:0000256" key="4">
    <source>
        <dbReference type="RuleBase" id="RU362026"/>
    </source>
</evidence>
<dbReference type="REBASE" id="25165">
    <property type="entry name" value="M.KstORF2361P"/>
</dbReference>
<name>Q1Q6B0_KUEST</name>
<evidence type="ECO:0000256" key="1">
    <source>
        <dbReference type="ARBA" id="ARBA00006594"/>
    </source>
</evidence>
<keyword evidence="2 7" id="KW-0489">Methyltransferase</keyword>
<dbReference type="GO" id="GO:0032259">
    <property type="term" value="P:methylation"/>
    <property type="evidence" value="ECO:0007669"/>
    <property type="project" value="UniProtKB-KW"/>
</dbReference>
<dbReference type="REBASE" id="223192">
    <property type="entry name" value="M.KstMBR1ORF3339P"/>
</dbReference>
<dbReference type="InterPro" id="IPR002052">
    <property type="entry name" value="DNA_methylase_N6_adenine_CS"/>
</dbReference>
<dbReference type="SUPFAM" id="SSF53335">
    <property type="entry name" value="S-adenosyl-L-methionine-dependent methyltransferases"/>
    <property type="match status" value="1"/>
</dbReference>
<dbReference type="EC" id="2.1.1.-" evidence="4"/>
<proteinExistence type="inferred from homology"/>
<feature type="domain" description="DNA methylase N-4/N-6" evidence="5">
    <location>
        <begin position="102"/>
        <end position="245"/>
    </location>
</feature>
<dbReference type="Proteomes" id="UP000501926">
    <property type="component" value="Chromosome"/>
</dbReference>
<dbReference type="RefSeq" id="WP_099326349.1">
    <property type="nucleotide sequence ID" value="NZ_CP049055.1"/>
</dbReference>
<dbReference type="CDD" id="cd02440">
    <property type="entry name" value="AdoMet_MTases"/>
    <property type="match status" value="1"/>
</dbReference>
<comment type="similarity">
    <text evidence="1 4">Belongs to the N(4)/N(6)-methyltransferase family.</text>
</comment>
<dbReference type="REBASE" id="393071">
    <property type="entry name" value="M.KstCSTR1ORF37140P"/>
</dbReference>
<dbReference type="InterPro" id="IPR002941">
    <property type="entry name" value="DNA_methylase_N4/N6"/>
</dbReference>
<dbReference type="Proteomes" id="UP000221734">
    <property type="component" value="Chromosome Kuenenia_stuttgartiensis_MBR1"/>
</dbReference>